<dbReference type="GO" id="GO:0030170">
    <property type="term" value="F:pyridoxal phosphate binding"/>
    <property type="evidence" value="ECO:0007669"/>
    <property type="project" value="InterPro"/>
</dbReference>
<proteinExistence type="inferred from homology"/>
<dbReference type="Pfam" id="PF00343">
    <property type="entry name" value="Phosphorylase"/>
    <property type="match status" value="1"/>
</dbReference>
<name>A0A4R9LR61_9LEPT</name>
<dbReference type="Gene3D" id="3.40.50.2000">
    <property type="entry name" value="Glycogen Phosphorylase B"/>
    <property type="match status" value="2"/>
</dbReference>
<dbReference type="PANTHER" id="PTHR11468">
    <property type="entry name" value="GLYCOGEN PHOSPHORYLASE"/>
    <property type="match status" value="1"/>
</dbReference>
<evidence type="ECO:0000256" key="11">
    <source>
        <dbReference type="RuleBase" id="RU000587"/>
    </source>
</evidence>
<accession>A0A4R9LR61</accession>
<reference evidence="12" key="1">
    <citation type="journal article" date="2019" name="PLoS Negl. Trop. Dis.">
        <title>Revisiting the worldwide diversity of Leptospira species in the environment.</title>
        <authorList>
            <person name="Vincent A.T."/>
            <person name="Schiettekatte O."/>
            <person name="Bourhy P."/>
            <person name="Veyrier F.J."/>
            <person name="Picardeau M."/>
        </authorList>
    </citation>
    <scope>NUCLEOTIDE SEQUENCE [LARGE SCALE GENOMIC DNA]</scope>
    <source>
        <strain evidence="12">201400974</strain>
    </source>
</reference>
<dbReference type="EMBL" id="RQHV01000043">
    <property type="protein sequence ID" value="TGN10362.1"/>
    <property type="molecule type" value="Genomic_DNA"/>
</dbReference>
<dbReference type="PROSITE" id="PS00102">
    <property type="entry name" value="PHOSPHORYLASE"/>
    <property type="match status" value="1"/>
</dbReference>
<dbReference type="CDD" id="cd04300">
    <property type="entry name" value="GT35_Glycogen_Phosphorylase"/>
    <property type="match status" value="1"/>
</dbReference>
<evidence type="ECO:0000256" key="5">
    <source>
        <dbReference type="ARBA" id="ARBA00022676"/>
    </source>
</evidence>
<dbReference type="FunFam" id="3.40.50.2000:FF:000002">
    <property type="entry name" value="Alpha-1,4 glucan phosphorylase"/>
    <property type="match status" value="1"/>
</dbReference>
<evidence type="ECO:0000256" key="6">
    <source>
        <dbReference type="ARBA" id="ARBA00022679"/>
    </source>
</evidence>
<protein>
    <recommendedName>
        <fullName evidence="11">Alpha-1,4 glucan phosphorylase</fullName>
        <ecNumber evidence="11">2.4.1.1</ecNumber>
    </recommendedName>
</protein>
<dbReference type="InterPro" id="IPR035090">
    <property type="entry name" value="Pyridoxal_P_attach_site"/>
</dbReference>
<dbReference type="OrthoDB" id="9760804at2"/>
<organism evidence="12 13">
    <name type="scientific">Leptospira ilyithenensis</name>
    <dbReference type="NCBI Taxonomy" id="2484901"/>
    <lineage>
        <taxon>Bacteria</taxon>
        <taxon>Pseudomonadati</taxon>
        <taxon>Spirochaetota</taxon>
        <taxon>Spirochaetia</taxon>
        <taxon>Leptospirales</taxon>
        <taxon>Leptospiraceae</taxon>
        <taxon>Leptospira</taxon>
    </lineage>
</organism>
<evidence type="ECO:0000256" key="8">
    <source>
        <dbReference type="ARBA" id="ARBA00023277"/>
    </source>
</evidence>
<dbReference type="NCBIfam" id="TIGR02093">
    <property type="entry name" value="P_ylase"/>
    <property type="match status" value="1"/>
</dbReference>
<evidence type="ECO:0000256" key="9">
    <source>
        <dbReference type="ARBA" id="ARBA00025174"/>
    </source>
</evidence>
<gene>
    <name evidence="12" type="ORF">EHS11_08650</name>
</gene>
<comment type="caution">
    <text evidence="12">The sequence shown here is derived from an EMBL/GenBank/DDBJ whole genome shotgun (WGS) entry which is preliminary data.</text>
</comment>
<evidence type="ECO:0000313" key="13">
    <source>
        <dbReference type="Proteomes" id="UP000298264"/>
    </source>
</evidence>
<comment type="function">
    <text evidence="11">Allosteric enzyme that catalyzes the rate-limiting step in glycogen catabolism, the phosphorolytic cleavage of glycogen to produce glucose-1-phosphate, and plays a central role in maintaining cellular and organismal glucose homeostasis.</text>
</comment>
<evidence type="ECO:0000256" key="3">
    <source>
        <dbReference type="ARBA" id="ARBA00006047"/>
    </source>
</evidence>
<evidence type="ECO:0000256" key="7">
    <source>
        <dbReference type="ARBA" id="ARBA00022898"/>
    </source>
</evidence>
<dbReference type="Proteomes" id="UP000298264">
    <property type="component" value="Unassembled WGS sequence"/>
</dbReference>
<sequence>MIVENNRLITLLSEEQKADLISLEKQFAHHLEYTIGKNKYTLGNTDIYKALGHTVRDFLIDRLNVTNERYLNEDPKKIYYFSLEFLMGRTLMNALINLGLYDIIKQMIGSFGFDLESILEFEMDAGLGNGGLGRLAACFLDSMATLNIPGFGYGIRYDYGIFNQIIVNGSQLEMPDHWDADGVPYEVVRPDITFSVGFYGHTETHITGKGKLQYRWIPGETVLASAHDCPVPGFNTSTVNYLRLWTAKSSEEFNLDYFNHGDYMKAVQDKSISENISKVLYPNDTTEQGKMLRLKQQYFMVCASLQDIIAQYKQANVSLDRLSDKIAIQLNDTHPSIGISELMRILMDQEDWDWDDAWDLTTKIFSYTNHTVLPEALETWKVSLIETLLPRHMQIIYEINQRFLEDVRKSGKLNETEIEEVSIIEEGNEKRIRMANLAVVGANKVNGVAALHSDLIIKTIFKSFYKIFPDKFNNKTNGITPRRWLIQSNPSLTALIAKKIGPSFATDLEKLRDLENHIGDAEFRNDWAKVKQVNKENLAKLIKGDTGIVIDPDSMIDVQVKRFHEYKRQLLNILRVIALYRRIKENPNITITPRTVIFGGKAAPGYYMAKLIIKLINNVASIVNHDKDVADRLKVIFLPNYRVSLAEKIIPGTNLSEQISTAGTEASGTSNMKFMLNGALTIGTLDGANVEMLEEVGRENIYIFGLKTEEVFATKQSGYDPRDWIEKNEEMGRILRMIRENFFSQNELGIFMPIHDSLFYTDTYLLMADFKAYDEMQKKVAEDFRNAEEWTKKAILNVARAGKFSSDRTIREYAKDIWKVPLLSTVPPQTSYQLG</sequence>
<dbReference type="PANTHER" id="PTHR11468:SF3">
    <property type="entry name" value="GLYCOGEN PHOSPHORYLASE, LIVER FORM"/>
    <property type="match status" value="1"/>
</dbReference>
<keyword evidence="7 10" id="KW-0663">Pyridoxal phosphate</keyword>
<dbReference type="InterPro" id="IPR000811">
    <property type="entry name" value="Glyco_trans_35"/>
</dbReference>
<dbReference type="GO" id="GO:0008184">
    <property type="term" value="F:glycogen phosphorylase activity"/>
    <property type="evidence" value="ECO:0007669"/>
    <property type="project" value="InterPro"/>
</dbReference>
<dbReference type="AlphaFoldDB" id="A0A4R9LR61"/>
<keyword evidence="8 11" id="KW-0119">Carbohydrate metabolism</keyword>
<evidence type="ECO:0000256" key="10">
    <source>
        <dbReference type="PIRSR" id="PIRSR000460-1"/>
    </source>
</evidence>
<keyword evidence="13" id="KW-1185">Reference proteome</keyword>
<comment type="catalytic activity">
    <reaction evidence="1 11">
        <text>[(1-&gt;4)-alpha-D-glucosyl](n) + phosphate = [(1-&gt;4)-alpha-D-glucosyl](n-1) + alpha-D-glucose 1-phosphate</text>
        <dbReference type="Rhea" id="RHEA:41732"/>
        <dbReference type="Rhea" id="RHEA-COMP:9584"/>
        <dbReference type="Rhea" id="RHEA-COMP:9586"/>
        <dbReference type="ChEBI" id="CHEBI:15444"/>
        <dbReference type="ChEBI" id="CHEBI:43474"/>
        <dbReference type="ChEBI" id="CHEBI:58601"/>
        <dbReference type="EC" id="2.4.1.1"/>
    </reaction>
</comment>
<evidence type="ECO:0000256" key="2">
    <source>
        <dbReference type="ARBA" id="ARBA00001933"/>
    </source>
</evidence>
<evidence type="ECO:0000256" key="1">
    <source>
        <dbReference type="ARBA" id="ARBA00001275"/>
    </source>
</evidence>
<evidence type="ECO:0000313" key="12">
    <source>
        <dbReference type="EMBL" id="TGN10362.1"/>
    </source>
</evidence>
<dbReference type="SUPFAM" id="SSF53756">
    <property type="entry name" value="UDP-Glycosyltransferase/glycogen phosphorylase"/>
    <property type="match status" value="1"/>
</dbReference>
<dbReference type="RefSeq" id="WP_135763998.1">
    <property type="nucleotide sequence ID" value="NZ_RQHV01000043.1"/>
</dbReference>
<keyword evidence="6 11" id="KW-0808">Transferase</keyword>
<dbReference type="InterPro" id="IPR011833">
    <property type="entry name" value="Glycg_phsphrylas"/>
</dbReference>
<dbReference type="FunFam" id="3.40.50.2000:FF:000005">
    <property type="entry name" value="Alpha-1,4 glucan phosphorylase"/>
    <property type="match status" value="1"/>
</dbReference>
<dbReference type="GO" id="GO:0005737">
    <property type="term" value="C:cytoplasm"/>
    <property type="evidence" value="ECO:0007669"/>
    <property type="project" value="TreeGrafter"/>
</dbReference>
<dbReference type="EC" id="2.4.1.1" evidence="11"/>
<comment type="cofactor">
    <cofactor evidence="2 11">
        <name>pyridoxal 5'-phosphate</name>
        <dbReference type="ChEBI" id="CHEBI:597326"/>
    </cofactor>
</comment>
<comment type="similarity">
    <text evidence="3 11">Belongs to the glycogen phosphorylase family.</text>
</comment>
<dbReference type="PIRSF" id="PIRSF000460">
    <property type="entry name" value="Pprylas_GlgP"/>
    <property type="match status" value="1"/>
</dbReference>
<comment type="function">
    <text evidence="9">Phosphorylase is an important allosteric enzyme in carbohydrate metabolism. Enzymes from different sources differ in their regulatory mechanisms and in their natural substrates. However, all known phosphorylases share catalytic and structural properties.</text>
</comment>
<evidence type="ECO:0000256" key="4">
    <source>
        <dbReference type="ARBA" id="ARBA00022600"/>
    </source>
</evidence>
<keyword evidence="4" id="KW-0321">Glycogen metabolism</keyword>
<dbReference type="GO" id="GO:0005980">
    <property type="term" value="P:glycogen catabolic process"/>
    <property type="evidence" value="ECO:0007669"/>
    <property type="project" value="TreeGrafter"/>
</dbReference>
<feature type="modified residue" description="N6-(pyridoxal phosphate)lysine" evidence="10">
    <location>
        <position position="673"/>
    </location>
</feature>
<keyword evidence="5 11" id="KW-0328">Glycosyltransferase</keyword>